<keyword evidence="1" id="KW-1133">Transmembrane helix</keyword>
<dbReference type="EMBL" id="JBGMDY010000011">
    <property type="protein sequence ID" value="KAL2318825.1"/>
    <property type="molecule type" value="Genomic_DNA"/>
</dbReference>
<organism evidence="2 3">
    <name type="scientific">Flemingia macrophylla</name>
    <dbReference type="NCBI Taxonomy" id="520843"/>
    <lineage>
        <taxon>Eukaryota</taxon>
        <taxon>Viridiplantae</taxon>
        <taxon>Streptophyta</taxon>
        <taxon>Embryophyta</taxon>
        <taxon>Tracheophyta</taxon>
        <taxon>Spermatophyta</taxon>
        <taxon>Magnoliopsida</taxon>
        <taxon>eudicotyledons</taxon>
        <taxon>Gunneridae</taxon>
        <taxon>Pentapetalae</taxon>
        <taxon>rosids</taxon>
        <taxon>fabids</taxon>
        <taxon>Fabales</taxon>
        <taxon>Fabaceae</taxon>
        <taxon>Papilionoideae</taxon>
        <taxon>50 kb inversion clade</taxon>
        <taxon>NPAAA clade</taxon>
        <taxon>indigoferoid/millettioid clade</taxon>
        <taxon>Phaseoleae</taxon>
        <taxon>Flemingia</taxon>
    </lineage>
</organism>
<protein>
    <submittedName>
        <fullName evidence="2">Uncharacterized protein</fullName>
    </submittedName>
</protein>
<keyword evidence="1" id="KW-0472">Membrane</keyword>
<name>A0ABD1L5M9_9FABA</name>
<dbReference type="Proteomes" id="UP001603857">
    <property type="component" value="Unassembled WGS sequence"/>
</dbReference>
<evidence type="ECO:0000313" key="3">
    <source>
        <dbReference type="Proteomes" id="UP001603857"/>
    </source>
</evidence>
<sequence>MLVELSTHKRVRSYYSAGANMLELFSLSVFIELFFIEPVLLLLRLPLFGLRYFQLWWWRSYLTSSSSALYLFIYCSVPHISEDVPPSGSSALYLFLYCSGPHIFQKMYHHNWK</sequence>
<feature type="transmembrane region" description="Helical" evidence="1">
    <location>
        <begin position="24"/>
        <end position="43"/>
    </location>
</feature>
<keyword evidence="1" id="KW-0812">Transmembrane</keyword>
<evidence type="ECO:0000313" key="2">
    <source>
        <dbReference type="EMBL" id="KAL2318825.1"/>
    </source>
</evidence>
<keyword evidence="3" id="KW-1185">Reference proteome</keyword>
<evidence type="ECO:0000256" key="1">
    <source>
        <dbReference type="SAM" id="Phobius"/>
    </source>
</evidence>
<gene>
    <name evidence="2" type="ORF">Fmac_032701</name>
</gene>
<accession>A0ABD1L5M9</accession>
<proteinExistence type="predicted"/>
<reference evidence="2 3" key="1">
    <citation type="submission" date="2024-08" db="EMBL/GenBank/DDBJ databases">
        <title>Insights into the chromosomal genome structure of Flemingia macrophylla.</title>
        <authorList>
            <person name="Ding Y."/>
            <person name="Zhao Y."/>
            <person name="Bi W."/>
            <person name="Wu M."/>
            <person name="Zhao G."/>
            <person name="Gong Y."/>
            <person name="Li W."/>
            <person name="Zhang P."/>
        </authorList>
    </citation>
    <scope>NUCLEOTIDE SEQUENCE [LARGE SCALE GENOMIC DNA]</scope>
    <source>
        <strain evidence="2">DYQJB</strain>
        <tissue evidence="2">Leaf</tissue>
    </source>
</reference>
<dbReference type="AlphaFoldDB" id="A0ABD1L5M9"/>
<comment type="caution">
    <text evidence="2">The sequence shown here is derived from an EMBL/GenBank/DDBJ whole genome shotgun (WGS) entry which is preliminary data.</text>
</comment>